<sequence>MFTDEVPGAAMPQQHTAAKSVDEKKRPTLDESSEMLLKAVGRYDEDLVKNWRDDIDTLLVFAGLFSAVVTAFLIESYQWLSEDPADTTVILLTRISMQLNGSTSISEQAPFESDPSSIRINCFWFLSLIFSLTSALFGLLCKQWVREHQRDTQTRTPGQALALRQLRRESFEKWGVSSFLSALPILLEIALLLFFVGVLDLLWDLNHIPFAVCFVAVALSAGLYFTTTLLPTVAVLGNQLMAVGDPDALSYQFICPYKSPQAWGIYQFCCKLLYPFLKIRFIYSFLQEHAQGLYDHVKNPAADWSSFDLRVVRRFDKHPSLFWSSHSANLKLYELRALQWAVTMFQDSPLMLPHLQNVLETIPPSVVMSAVFGRWNTSMWENVTNSDVELRLSSPEAFAESRLEGLNRYIGRAPLPTIADPALHDPEGIRMLFCHQYWIARASGPDLSQSLDFLFNSITTQHTILQQSTGLRFVLPFPVVDSLWTHQDPYVRQRSLELLSFFEGAWNAHSGYDKLQHDRERLALVLALSRHLTRTDRTSELLTSERGHSFIRFIHEQIISRRLYQPSVVGFSPRYILMSEWTKAINRTREVGNLPSDDFSPIPNPSEDLSPSLAHVARNWGFHHAETPSLSRFGHSSINRNTGAENETNEDPRGDDLDLMERGGLS</sequence>
<feature type="transmembrane region" description="Helical" evidence="2">
    <location>
        <begin position="208"/>
        <end position="230"/>
    </location>
</feature>
<organism evidence="4 5">
    <name type="scientific">Moniliophthora roreri</name>
    <name type="common">Frosty pod rot fungus</name>
    <name type="synonym">Monilia roreri</name>
    <dbReference type="NCBI Taxonomy" id="221103"/>
    <lineage>
        <taxon>Eukaryota</taxon>
        <taxon>Fungi</taxon>
        <taxon>Dikarya</taxon>
        <taxon>Basidiomycota</taxon>
        <taxon>Agaricomycotina</taxon>
        <taxon>Agaricomycetes</taxon>
        <taxon>Agaricomycetidae</taxon>
        <taxon>Agaricales</taxon>
        <taxon>Marasmiineae</taxon>
        <taxon>Marasmiaceae</taxon>
        <taxon>Moniliophthora</taxon>
    </lineage>
</organism>
<accession>A0A0W0FBD9</accession>
<evidence type="ECO:0000256" key="1">
    <source>
        <dbReference type="SAM" id="MobiDB-lite"/>
    </source>
</evidence>
<dbReference type="Proteomes" id="UP000054988">
    <property type="component" value="Unassembled WGS sequence"/>
</dbReference>
<feature type="transmembrane region" description="Helical" evidence="2">
    <location>
        <begin position="57"/>
        <end position="74"/>
    </location>
</feature>
<dbReference type="eggNOG" id="ENOG502SN69">
    <property type="taxonomic scope" value="Eukaryota"/>
</dbReference>
<name>A0A0W0FBD9_MONRR</name>
<evidence type="ECO:0000259" key="3">
    <source>
        <dbReference type="Pfam" id="PF20153"/>
    </source>
</evidence>
<keyword evidence="2" id="KW-1133">Transmembrane helix</keyword>
<feature type="transmembrane region" description="Helical" evidence="2">
    <location>
        <begin position="174"/>
        <end position="196"/>
    </location>
</feature>
<feature type="region of interest" description="Disordered" evidence="1">
    <location>
        <begin position="629"/>
        <end position="666"/>
    </location>
</feature>
<evidence type="ECO:0000256" key="2">
    <source>
        <dbReference type="SAM" id="Phobius"/>
    </source>
</evidence>
<dbReference type="Pfam" id="PF20153">
    <property type="entry name" value="DUF6535"/>
    <property type="match status" value="1"/>
</dbReference>
<comment type="caution">
    <text evidence="4">The sequence shown here is derived from an EMBL/GenBank/DDBJ whole genome shotgun (WGS) entry which is preliminary data.</text>
</comment>
<dbReference type="AlphaFoldDB" id="A0A0W0FBD9"/>
<feature type="domain" description="DUF6535" evidence="3">
    <location>
        <begin position="35"/>
        <end position="203"/>
    </location>
</feature>
<evidence type="ECO:0000313" key="5">
    <source>
        <dbReference type="Proteomes" id="UP000054988"/>
    </source>
</evidence>
<evidence type="ECO:0000313" key="4">
    <source>
        <dbReference type="EMBL" id="KTB33569.1"/>
    </source>
</evidence>
<feature type="transmembrane region" description="Helical" evidence="2">
    <location>
        <begin position="123"/>
        <end position="141"/>
    </location>
</feature>
<keyword evidence="2" id="KW-0472">Membrane</keyword>
<dbReference type="InterPro" id="IPR045338">
    <property type="entry name" value="DUF6535"/>
</dbReference>
<reference evidence="4 5" key="1">
    <citation type="submission" date="2015-12" db="EMBL/GenBank/DDBJ databases">
        <title>Draft genome sequence of Moniliophthora roreri, the causal agent of frosty pod rot of cacao.</title>
        <authorList>
            <person name="Aime M.C."/>
            <person name="Diaz-Valderrama J.R."/>
            <person name="Kijpornyongpan T."/>
            <person name="Phillips-Mora W."/>
        </authorList>
    </citation>
    <scope>NUCLEOTIDE SEQUENCE [LARGE SCALE GENOMIC DNA]</scope>
    <source>
        <strain evidence="4 5">MCA 2952</strain>
    </source>
</reference>
<keyword evidence="2" id="KW-0812">Transmembrane</keyword>
<feature type="compositionally biased region" description="Basic and acidic residues" evidence="1">
    <location>
        <begin position="650"/>
        <end position="666"/>
    </location>
</feature>
<feature type="compositionally biased region" description="Basic and acidic residues" evidence="1">
    <location>
        <begin position="20"/>
        <end position="29"/>
    </location>
</feature>
<proteinExistence type="predicted"/>
<dbReference type="EMBL" id="LATX01002160">
    <property type="protein sequence ID" value="KTB33569.1"/>
    <property type="molecule type" value="Genomic_DNA"/>
</dbReference>
<feature type="compositionally biased region" description="Polar residues" evidence="1">
    <location>
        <begin position="629"/>
        <end position="646"/>
    </location>
</feature>
<protein>
    <recommendedName>
        <fullName evidence="3">DUF6535 domain-containing protein</fullName>
    </recommendedName>
</protein>
<feature type="region of interest" description="Disordered" evidence="1">
    <location>
        <begin position="1"/>
        <end position="29"/>
    </location>
</feature>
<gene>
    <name evidence="4" type="ORF">WG66_13854</name>
</gene>